<keyword evidence="5" id="KW-0808">Transferase</keyword>
<evidence type="ECO:0000313" key="16">
    <source>
        <dbReference type="Proteomes" id="UP000315295"/>
    </source>
</evidence>
<evidence type="ECO:0000256" key="9">
    <source>
        <dbReference type="ARBA" id="ARBA00022786"/>
    </source>
</evidence>
<evidence type="ECO:0000256" key="10">
    <source>
        <dbReference type="ARBA" id="ARBA00022833"/>
    </source>
</evidence>
<evidence type="ECO:0000256" key="1">
    <source>
        <dbReference type="ARBA" id="ARBA00000900"/>
    </source>
</evidence>
<comment type="caution">
    <text evidence="15">The sequence shown here is derived from an EMBL/GenBank/DDBJ whole genome shotgun (WGS) entry which is preliminary data.</text>
</comment>
<dbReference type="InterPro" id="IPR013083">
    <property type="entry name" value="Znf_RING/FYVE/PHD"/>
</dbReference>
<evidence type="ECO:0000256" key="5">
    <source>
        <dbReference type="ARBA" id="ARBA00022679"/>
    </source>
</evidence>
<evidence type="ECO:0000256" key="2">
    <source>
        <dbReference type="ARBA" id="ARBA00004141"/>
    </source>
</evidence>
<dbReference type="GO" id="GO:0008270">
    <property type="term" value="F:zinc ion binding"/>
    <property type="evidence" value="ECO:0007669"/>
    <property type="project" value="UniProtKB-KW"/>
</dbReference>
<keyword evidence="11" id="KW-1133">Transmembrane helix</keyword>
<evidence type="ECO:0000256" key="4">
    <source>
        <dbReference type="ARBA" id="ARBA00012483"/>
    </source>
</evidence>
<keyword evidence="12" id="KW-0472">Membrane</keyword>
<evidence type="ECO:0000256" key="13">
    <source>
        <dbReference type="SAM" id="MobiDB-lite"/>
    </source>
</evidence>
<dbReference type="GO" id="GO:0061630">
    <property type="term" value="F:ubiquitin protein ligase activity"/>
    <property type="evidence" value="ECO:0007669"/>
    <property type="project" value="UniProtKB-EC"/>
</dbReference>
<proteinExistence type="predicted"/>
<evidence type="ECO:0000256" key="8">
    <source>
        <dbReference type="ARBA" id="ARBA00022771"/>
    </source>
</evidence>
<dbReference type="SMART" id="SM00744">
    <property type="entry name" value="RINGv"/>
    <property type="match status" value="1"/>
</dbReference>
<comment type="pathway">
    <text evidence="3">Protein modification; protein ubiquitination.</text>
</comment>
<name>A0A540KH01_MALBA</name>
<dbReference type="STRING" id="106549.A0A540KH01"/>
<evidence type="ECO:0000256" key="12">
    <source>
        <dbReference type="ARBA" id="ARBA00023136"/>
    </source>
</evidence>
<organism evidence="15 16">
    <name type="scientific">Malus baccata</name>
    <name type="common">Siberian crab apple</name>
    <name type="synonym">Pyrus baccata</name>
    <dbReference type="NCBI Taxonomy" id="106549"/>
    <lineage>
        <taxon>Eukaryota</taxon>
        <taxon>Viridiplantae</taxon>
        <taxon>Streptophyta</taxon>
        <taxon>Embryophyta</taxon>
        <taxon>Tracheophyta</taxon>
        <taxon>Spermatophyta</taxon>
        <taxon>Magnoliopsida</taxon>
        <taxon>eudicotyledons</taxon>
        <taxon>Gunneridae</taxon>
        <taxon>Pentapetalae</taxon>
        <taxon>rosids</taxon>
        <taxon>fabids</taxon>
        <taxon>Rosales</taxon>
        <taxon>Rosaceae</taxon>
        <taxon>Amygdaloideae</taxon>
        <taxon>Maleae</taxon>
        <taxon>Malus</taxon>
    </lineage>
</organism>
<keyword evidence="16" id="KW-1185">Reference proteome</keyword>
<dbReference type="EMBL" id="VIEB01001282">
    <property type="protein sequence ID" value="TQD73487.1"/>
    <property type="molecule type" value="Genomic_DNA"/>
</dbReference>
<sequence>MEIALAPPPFANRDVPTDTVKTSSSQENEASATAATVKYNDEEEEEDMCRICKNMGDVDNPLRYMCACSGSIKFVHQDCLL</sequence>
<dbReference type="InterPro" id="IPR011016">
    <property type="entry name" value="Znf_RING-CH"/>
</dbReference>
<dbReference type="EC" id="2.3.2.27" evidence="4"/>
<evidence type="ECO:0000313" key="15">
    <source>
        <dbReference type="EMBL" id="TQD73487.1"/>
    </source>
</evidence>
<evidence type="ECO:0000259" key="14">
    <source>
        <dbReference type="PROSITE" id="PS51292"/>
    </source>
</evidence>
<reference evidence="15 16" key="1">
    <citation type="journal article" date="2019" name="G3 (Bethesda)">
        <title>Sequencing of a Wild Apple (Malus baccata) Genome Unravels the Differences Between Cultivated and Wild Apple Species Regarding Disease Resistance and Cold Tolerance.</title>
        <authorList>
            <person name="Chen X."/>
        </authorList>
    </citation>
    <scope>NUCLEOTIDE SEQUENCE [LARGE SCALE GENOMIC DNA]</scope>
    <source>
        <strain evidence="16">cv. Shandingzi</strain>
        <tissue evidence="15">Leaves</tissue>
    </source>
</reference>
<feature type="region of interest" description="Disordered" evidence="13">
    <location>
        <begin position="1"/>
        <end position="41"/>
    </location>
</feature>
<keyword evidence="6" id="KW-0812">Transmembrane</keyword>
<evidence type="ECO:0000256" key="11">
    <source>
        <dbReference type="ARBA" id="ARBA00022989"/>
    </source>
</evidence>
<evidence type="ECO:0000256" key="3">
    <source>
        <dbReference type="ARBA" id="ARBA00004906"/>
    </source>
</evidence>
<dbReference type="Pfam" id="PF12906">
    <property type="entry name" value="RINGv"/>
    <property type="match status" value="1"/>
</dbReference>
<dbReference type="GO" id="GO:0036503">
    <property type="term" value="P:ERAD pathway"/>
    <property type="evidence" value="ECO:0007669"/>
    <property type="project" value="TreeGrafter"/>
</dbReference>
<feature type="compositionally biased region" description="Pro residues" evidence="13">
    <location>
        <begin position="1"/>
        <end position="10"/>
    </location>
</feature>
<keyword evidence="7" id="KW-0479">Metal-binding</keyword>
<dbReference type="PANTHER" id="PTHR13145">
    <property type="entry name" value="SSM4 PROTEIN"/>
    <property type="match status" value="1"/>
</dbReference>
<gene>
    <name evidence="15" type="ORF">C1H46_040982</name>
</gene>
<dbReference type="GO" id="GO:0005789">
    <property type="term" value="C:endoplasmic reticulum membrane"/>
    <property type="evidence" value="ECO:0007669"/>
    <property type="project" value="TreeGrafter"/>
</dbReference>
<dbReference type="PROSITE" id="PS51292">
    <property type="entry name" value="ZF_RING_CH"/>
    <property type="match status" value="1"/>
</dbReference>
<dbReference type="PANTHER" id="PTHR13145:SF0">
    <property type="entry name" value="E3 UBIQUITIN-PROTEIN LIGASE MARCHF6"/>
    <property type="match status" value="1"/>
</dbReference>
<dbReference type="Gene3D" id="3.30.40.10">
    <property type="entry name" value="Zinc/RING finger domain, C3HC4 (zinc finger)"/>
    <property type="match status" value="1"/>
</dbReference>
<evidence type="ECO:0000256" key="6">
    <source>
        <dbReference type="ARBA" id="ARBA00022692"/>
    </source>
</evidence>
<comment type="catalytic activity">
    <reaction evidence="1">
        <text>S-ubiquitinyl-[E2 ubiquitin-conjugating enzyme]-L-cysteine + [acceptor protein]-L-lysine = [E2 ubiquitin-conjugating enzyme]-L-cysteine + N(6)-ubiquitinyl-[acceptor protein]-L-lysine.</text>
        <dbReference type="EC" id="2.3.2.27"/>
    </reaction>
</comment>
<feature type="domain" description="RING-CH-type" evidence="14">
    <location>
        <begin position="41"/>
        <end position="81"/>
    </location>
</feature>
<dbReference type="SUPFAM" id="SSF57850">
    <property type="entry name" value="RING/U-box"/>
    <property type="match status" value="1"/>
</dbReference>
<keyword evidence="8" id="KW-0863">Zinc-finger</keyword>
<feature type="compositionally biased region" description="Polar residues" evidence="13">
    <location>
        <begin position="19"/>
        <end position="34"/>
    </location>
</feature>
<dbReference type="Proteomes" id="UP000315295">
    <property type="component" value="Unassembled WGS sequence"/>
</dbReference>
<protein>
    <recommendedName>
        <fullName evidence="4">RING-type E3 ubiquitin transferase</fullName>
        <ecNumber evidence="4">2.3.2.27</ecNumber>
    </recommendedName>
</protein>
<accession>A0A540KH01</accession>
<keyword evidence="10" id="KW-0862">Zinc</keyword>
<dbReference type="AlphaFoldDB" id="A0A540KH01"/>
<evidence type="ECO:0000256" key="7">
    <source>
        <dbReference type="ARBA" id="ARBA00022723"/>
    </source>
</evidence>
<comment type="subcellular location">
    <subcellularLocation>
        <location evidence="2">Membrane</location>
        <topology evidence="2">Multi-pass membrane protein</topology>
    </subcellularLocation>
</comment>
<keyword evidence="9" id="KW-0833">Ubl conjugation pathway</keyword>